<feature type="signal peptide" evidence="2">
    <location>
        <begin position="1"/>
        <end position="30"/>
    </location>
</feature>
<proteinExistence type="predicted"/>
<feature type="region of interest" description="Disordered" evidence="1">
    <location>
        <begin position="133"/>
        <end position="161"/>
    </location>
</feature>
<evidence type="ECO:0000256" key="1">
    <source>
        <dbReference type="SAM" id="MobiDB-lite"/>
    </source>
</evidence>
<accession>A0A7S1ZHX7</accession>
<name>A0A7S1ZHX7_TRICV</name>
<dbReference type="EMBL" id="HBGO01017478">
    <property type="protein sequence ID" value="CAD9339101.1"/>
    <property type="molecule type" value="Transcribed_RNA"/>
</dbReference>
<gene>
    <name evidence="3" type="ORF">OSIN01602_LOCUS9974</name>
</gene>
<protein>
    <submittedName>
        <fullName evidence="3">Uncharacterized protein</fullName>
    </submittedName>
</protein>
<organism evidence="3">
    <name type="scientific">Trieres chinensis</name>
    <name type="common">Marine centric diatom</name>
    <name type="synonym">Odontella sinensis</name>
    <dbReference type="NCBI Taxonomy" id="1514140"/>
    <lineage>
        <taxon>Eukaryota</taxon>
        <taxon>Sar</taxon>
        <taxon>Stramenopiles</taxon>
        <taxon>Ochrophyta</taxon>
        <taxon>Bacillariophyta</taxon>
        <taxon>Mediophyceae</taxon>
        <taxon>Biddulphiophycidae</taxon>
        <taxon>Eupodiscales</taxon>
        <taxon>Parodontellaceae</taxon>
        <taxon>Trieres</taxon>
    </lineage>
</organism>
<keyword evidence="2" id="KW-0732">Signal</keyword>
<evidence type="ECO:0000313" key="3">
    <source>
        <dbReference type="EMBL" id="CAD9339101.1"/>
    </source>
</evidence>
<dbReference type="AlphaFoldDB" id="A0A7S1ZHX7"/>
<evidence type="ECO:0000256" key="2">
    <source>
        <dbReference type="SAM" id="SignalP"/>
    </source>
</evidence>
<feature type="chain" id="PRO_5031304703" evidence="2">
    <location>
        <begin position="31"/>
        <end position="306"/>
    </location>
</feature>
<reference evidence="3" key="1">
    <citation type="submission" date="2021-01" db="EMBL/GenBank/DDBJ databases">
        <authorList>
            <person name="Corre E."/>
            <person name="Pelletier E."/>
            <person name="Niang G."/>
            <person name="Scheremetjew M."/>
            <person name="Finn R."/>
            <person name="Kale V."/>
            <person name="Holt S."/>
            <person name="Cochrane G."/>
            <person name="Meng A."/>
            <person name="Brown T."/>
            <person name="Cohen L."/>
        </authorList>
    </citation>
    <scope>NUCLEOTIDE SEQUENCE</scope>
    <source>
        <strain evidence="3">Grunow 1884</strain>
    </source>
</reference>
<sequence length="306" mass="31512">MLSFQTYAAPTTAISLFLLYVLGQPASSVAQIDGLINAVPTQCDENVAKVAACVEGNQECQTGCAGPLSSLAVPFDGGECNSIQTAWTTFSRCCPVPSPYNAEADCVGLLKSIMDCSVQFVCSSEIVLEPAPAPAPVPEETAVTGGASATSEWGGEEKSSGMTPLGKLLGGALSTDVMTAIGDPAGFPGCEDQFTAMWECVGNPLNVISCASCIKDAGDKFPASGGDQCKAAETVFCALKKCCPECQAKIEAFVECVNEDNKVSENAQECDIVCESPEDNSGGLYPRVAFALSSTMVGLGFIGAQG</sequence>